<feature type="compositionally biased region" description="Low complexity" evidence="6">
    <location>
        <begin position="361"/>
        <end position="377"/>
    </location>
</feature>
<protein>
    <recommendedName>
        <fullName evidence="8">Major facilitator superfamily (MFS) profile domain-containing protein</fullName>
    </recommendedName>
</protein>
<feature type="domain" description="Major facilitator superfamily (MFS) profile" evidence="8">
    <location>
        <begin position="152"/>
        <end position="707"/>
    </location>
</feature>
<dbReference type="STRING" id="268505.A0A2A9PAQ1"/>
<evidence type="ECO:0000256" key="2">
    <source>
        <dbReference type="ARBA" id="ARBA00022448"/>
    </source>
</evidence>
<dbReference type="Gene3D" id="1.20.1250.20">
    <property type="entry name" value="MFS general substrate transporter like domains"/>
    <property type="match status" value="1"/>
</dbReference>
<feature type="transmembrane region" description="Helical" evidence="7">
    <location>
        <begin position="500"/>
        <end position="524"/>
    </location>
</feature>
<feature type="region of interest" description="Disordered" evidence="6">
    <location>
        <begin position="25"/>
        <end position="47"/>
    </location>
</feature>
<feature type="transmembrane region" description="Helical" evidence="7">
    <location>
        <begin position="683"/>
        <end position="706"/>
    </location>
</feature>
<dbReference type="OrthoDB" id="4500315at2759"/>
<evidence type="ECO:0000256" key="5">
    <source>
        <dbReference type="ARBA" id="ARBA00023136"/>
    </source>
</evidence>
<evidence type="ECO:0000313" key="9">
    <source>
        <dbReference type="EMBL" id="PFH57973.1"/>
    </source>
</evidence>
<feature type="transmembrane region" description="Helical" evidence="7">
    <location>
        <begin position="187"/>
        <end position="206"/>
    </location>
</feature>
<dbReference type="FunFam" id="1.20.1720.10:FF:000009">
    <property type="entry name" value="MFS multidrug transporter"/>
    <property type="match status" value="1"/>
</dbReference>
<feature type="region of interest" description="Disordered" evidence="6">
    <location>
        <begin position="356"/>
        <end position="443"/>
    </location>
</feature>
<feature type="transmembrane region" description="Helical" evidence="7">
    <location>
        <begin position="654"/>
        <end position="677"/>
    </location>
</feature>
<feature type="transmembrane region" description="Helical" evidence="7">
    <location>
        <begin position="306"/>
        <end position="326"/>
    </location>
</feature>
<reference evidence="9 10" key="2">
    <citation type="journal article" date="2017" name="Sci. Rep.">
        <title>Ant-infecting Ophiocordyceps genomes reveal a high diversity of potential behavioral manipulation genes and a possible major role for enterotoxins.</title>
        <authorList>
            <person name="de Bekker C."/>
            <person name="Ohm R.A."/>
            <person name="Evans H.C."/>
            <person name="Brachmann A."/>
            <person name="Hughes D.P."/>
        </authorList>
    </citation>
    <scope>NUCLEOTIDE SEQUENCE [LARGE SCALE GENOMIC DNA]</scope>
    <source>
        <strain evidence="9 10">SC16a</strain>
    </source>
</reference>
<dbReference type="GO" id="GO:0022857">
    <property type="term" value="F:transmembrane transporter activity"/>
    <property type="evidence" value="ECO:0007669"/>
    <property type="project" value="InterPro"/>
</dbReference>
<feature type="transmembrane region" description="Helical" evidence="7">
    <location>
        <begin position="218"/>
        <end position="235"/>
    </location>
</feature>
<reference evidence="9 10" key="1">
    <citation type="journal article" date="2015" name="BMC Genomics">
        <title>Gene expression during zombie ant biting behavior reflects the complexity underlying fungal parasitic behavioral manipulation.</title>
        <authorList>
            <person name="de Bekker C."/>
            <person name="Ohm R.A."/>
            <person name="Loreto R.G."/>
            <person name="Sebastian A."/>
            <person name="Albert I."/>
            <person name="Merrow M."/>
            <person name="Brachmann A."/>
            <person name="Hughes D.P."/>
        </authorList>
    </citation>
    <scope>NUCLEOTIDE SEQUENCE [LARGE SCALE GENOMIC DNA]</scope>
    <source>
        <strain evidence="9 10">SC16a</strain>
    </source>
</reference>
<dbReference type="PANTHER" id="PTHR23502">
    <property type="entry name" value="MAJOR FACILITATOR SUPERFAMILY"/>
    <property type="match status" value="1"/>
</dbReference>
<feature type="transmembrane region" description="Helical" evidence="7">
    <location>
        <begin position="616"/>
        <end position="642"/>
    </location>
</feature>
<dbReference type="GO" id="GO:0005886">
    <property type="term" value="C:plasma membrane"/>
    <property type="evidence" value="ECO:0007669"/>
    <property type="project" value="TreeGrafter"/>
</dbReference>
<evidence type="ECO:0000256" key="1">
    <source>
        <dbReference type="ARBA" id="ARBA00004141"/>
    </source>
</evidence>
<keyword evidence="3 7" id="KW-0812">Transmembrane</keyword>
<evidence type="ECO:0000256" key="7">
    <source>
        <dbReference type="SAM" id="Phobius"/>
    </source>
</evidence>
<keyword evidence="10" id="KW-1185">Reference proteome</keyword>
<name>A0A2A9PAQ1_OPHUN</name>
<dbReference type="AlphaFoldDB" id="A0A2A9PAQ1"/>
<comment type="caution">
    <text evidence="9">The sequence shown here is derived from an EMBL/GenBank/DDBJ whole genome shotgun (WGS) entry which is preliminary data.</text>
</comment>
<feature type="compositionally biased region" description="Polar residues" evidence="6">
    <location>
        <begin position="29"/>
        <end position="40"/>
    </location>
</feature>
<organism evidence="9 10">
    <name type="scientific">Ophiocordyceps unilateralis</name>
    <name type="common">Zombie-ant fungus</name>
    <name type="synonym">Torrubia unilateralis</name>
    <dbReference type="NCBI Taxonomy" id="268505"/>
    <lineage>
        <taxon>Eukaryota</taxon>
        <taxon>Fungi</taxon>
        <taxon>Dikarya</taxon>
        <taxon>Ascomycota</taxon>
        <taxon>Pezizomycotina</taxon>
        <taxon>Sordariomycetes</taxon>
        <taxon>Hypocreomycetidae</taxon>
        <taxon>Hypocreales</taxon>
        <taxon>Ophiocordycipitaceae</taxon>
        <taxon>Ophiocordyceps</taxon>
    </lineage>
</organism>
<feature type="transmembrane region" description="Helical" evidence="7">
    <location>
        <begin position="544"/>
        <end position="568"/>
    </location>
</feature>
<dbReference type="FunFam" id="1.20.1250.20:FF:000396">
    <property type="entry name" value="MFS general substrate transporter"/>
    <property type="match status" value="1"/>
</dbReference>
<keyword evidence="5 7" id="KW-0472">Membrane</keyword>
<dbReference type="Pfam" id="PF07690">
    <property type="entry name" value="MFS_1"/>
    <property type="match status" value="1"/>
</dbReference>
<gene>
    <name evidence="9" type="ORF">XA68_14334</name>
</gene>
<dbReference type="EMBL" id="LAZP02000344">
    <property type="protein sequence ID" value="PFH57973.1"/>
    <property type="molecule type" value="Genomic_DNA"/>
</dbReference>
<dbReference type="SUPFAM" id="SSF103473">
    <property type="entry name" value="MFS general substrate transporter"/>
    <property type="match status" value="1"/>
</dbReference>
<keyword evidence="4 7" id="KW-1133">Transmembrane helix</keyword>
<evidence type="ECO:0000256" key="4">
    <source>
        <dbReference type="ARBA" id="ARBA00022989"/>
    </source>
</evidence>
<dbReference type="PANTHER" id="PTHR23502:SF4">
    <property type="entry name" value="MAJOR FACILITATOR SUPERFAMILY (MFS) PROFILE DOMAIN-CONTAINING PROTEIN-RELATED"/>
    <property type="match status" value="1"/>
</dbReference>
<feature type="region of interest" description="Disordered" evidence="6">
    <location>
        <begin position="83"/>
        <end position="108"/>
    </location>
</feature>
<keyword evidence="2" id="KW-0813">Transport</keyword>
<evidence type="ECO:0000256" key="3">
    <source>
        <dbReference type="ARBA" id="ARBA00022692"/>
    </source>
</evidence>
<accession>A0A2A9PAQ1</accession>
<dbReference type="Gene3D" id="1.20.1720.10">
    <property type="entry name" value="Multidrug resistance protein D"/>
    <property type="match status" value="1"/>
</dbReference>
<comment type="subcellular location">
    <subcellularLocation>
        <location evidence="1">Membrane</location>
        <topology evidence="1">Multi-pass membrane protein</topology>
    </subcellularLocation>
</comment>
<feature type="transmembrane region" description="Helical" evidence="7">
    <location>
        <begin position="152"/>
        <end position="175"/>
    </location>
</feature>
<evidence type="ECO:0000259" key="8">
    <source>
        <dbReference type="PROSITE" id="PS50850"/>
    </source>
</evidence>
<feature type="transmembrane region" description="Helical" evidence="7">
    <location>
        <begin position="589"/>
        <end position="610"/>
    </location>
</feature>
<feature type="transmembrane region" description="Helical" evidence="7">
    <location>
        <begin position="247"/>
        <end position="270"/>
    </location>
</feature>
<dbReference type="Proteomes" id="UP000037136">
    <property type="component" value="Unassembled WGS sequence"/>
</dbReference>
<sequence length="722" mass="78768">MSSPEDVKPSSSTRMKLPRAFARRLSAWHASSTENASSTEKPCRPKWSMGVLNDKETDEVPGSVLLLASDRNEPLGLRNMRARTSHSSLPTGLPPDVGPFSRPQSMATPRLPQLEPIDEMKKTSDGAIILEPQPDDSANDPLNWPGWRRDTALLSLGFYCMIGGGITPLIAAGFTDVASDLHVDVEIVSLTTGLYMMGLGLGSVLASPTAILFGKRPVYLGSAIVFIATCLWAAWSPSFASLLAARVFQGVAISPVECLPSATIAEIFFLHERAYRIGIYTLLLLGGKNLVPLVSAAIISRFGWRWVFWTVAIVVGFGFVLLFLFVPETFWDRTPTKRASKRVSLLSRLSSRLAVHKTDQPATPSGKGAPPSPGAAARHNELRVGFAPSSEGGSSSGGLGSPKTPDWPVPPSPQQAGETSRPETAPTWPPGHGGASGNVGYASNLDNEKIPASALKAPPKVQAYTYNLRQQPAQTFVQQLKPFHGRLNHDNWFKVMLRPFVLFAYPSVLWAAAVYSCSIGWLIVISETMAVIYRDPHAYNFTALQTGLVYISPFVGGILGTGVAGKVSDIIVRAMSRRNGGLYEPEFRLIMVIPVLVTTCIGLMGFGWSAQDKDPWIVPTIFFGILSFGCSLGSTTSITYCVDSYRQYAGEALVTLNFAKNIFHGLIFSLFVAHWMAEDGPRMVYIWLGVIQLIVLLTTIPMYIYGKRARMWTARRNLMERL</sequence>
<feature type="transmembrane region" description="Helical" evidence="7">
    <location>
        <begin position="277"/>
        <end position="300"/>
    </location>
</feature>
<dbReference type="PROSITE" id="PS50850">
    <property type="entry name" value="MFS"/>
    <property type="match status" value="1"/>
</dbReference>
<dbReference type="InterPro" id="IPR011701">
    <property type="entry name" value="MFS"/>
</dbReference>
<dbReference type="InterPro" id="IPR036259">
    <property type="entry name" value="MFS_trans_sf"/>
</dbReference>
<dbReference type="InterPro" id="IPR020846">
    <property type="entry name" value="MFS_dom"/>
</dbReference>
<evidence type="ECO:0000256" key="6">
    <source>
        <dbReference type="SAM" id="MobiDB-lite"/>
    </source>
</evidence>
<evidence type="ECO:0000313" key="10">
    <source>
        <dbReference type="Proteomes" id="UP000037136"/>
    </source>
</evidence>
<proteinExistence type="predicted"/>